<accession>A0A7C3ZN32</accession>
<dbReference type="GO" id="GO:1901891">
    <property type="term" value="P:regulation of cell septum assembly"/>
    <property type="evidence" value="ECO:0007669"/>
    <property type="project" value="InterPro"/>
</dbReference>
<gene>
    <name evidence="5 8" type="primary">minC</name>
    <name evidence="8" type="ORF">ENR15_21185</name>
</gene>
<dbReference type="SUPFAM" id="SSF63848">
    <property type="entry name" value="Cell-division inhibitor MinC, C-terminal domain"/>
    <property type="match status" value="1"/>
</dbReference>
<evidence type="ECO:0000256" key="5">
    <source>
        <dbReference type="HAMAP-Rule" id="MF_00267"/>
    </source>
</evidence>
<organism evidence="8">
    <name type="scientific">Planktothricoides sp. SpSt-374</name>
    <dbReference type="NCBI Taxonomy" id="2282167"/>
    <lineage>
        <taxon>Bacteria</taxon>
        <taxon>Bacillati</taxon>
        <taxon>Cyanobacteriota</taxon>
        <taxon>Cyanophyceae</taxon>
        <taxon>Oscillatoriophycideae</taxon>
        <taxon>Oscillatoriales</taxon>
        <taxon>Oscillatoriaceae</taxon>
        <taxon>Planktothricoides</taxon>
    </lineage>
</organism>
<dbReference type="NCBIfam" id="NF001778">
    <property type="entry name" value="PRK00513.2-4"/>
    <property type="match status" value="1"/>
</dbReference>
<dbReference type="HAMAP" id="MF_00267">
    <property type="entry name" value="MinC"/>
    <property type="match status" value="1"/>
</dbReference>
<evidence type="ECO:0000256" key="6">
    <source>
        <dbReference type="SAM" id="MobiDB-lite"/>
    </source>
</evidence>
<dbReference type="AlphaFoldDB" id="A0A7C3ZN32"/>
<comment type="function">
    <text evidence="5">Cell division inhibitor that blocks the formation of polar Z ring septums. Rapidly oscillates between the poles of the cell to destabilize FtsZ filaments that have formed before they mature into polar Z rings. Prevents FtsZ polymerization.</text>
</comment>
<name>A0A7C3ZN32_9CYAN</name>
<dbReference type="InterPro" id="IPR005526">
    <property type="entry name" value="Septum_form_inhib_MinC_C"/>
</dbReference>
<dbReference type="Pfam" id="PF03775">
    <property type="entry name" value="MinC_C"/>
    <property type="match status" value="1"/>
</dbReference>
<dbReference type="Gene3D" id="2.160.20.70">
    <property type="match status" value="1"/>
</dbReference>
<evidence type="ECO:0000313" key="8">
    <source>
        <dbReference type="EMBL" id="HGG03082.1"/>
    </source>
</evidence>
<keyword evidence="2 5" id="KW-0717">Septation</keyword>
<keyword evidence="3 5" id="KW-0131">Cell cycle</keyword>
<dbReference type="EMBL" id="DSPX01000212">
    <property type="protein sequence ID" value="HGG03082.1"/>
    <property type="molecule type" value="Genomic_DNA"/>
</dbReference>
<dbReference type="InterPro" id="IPR016098">
    <property type="entry name" value="CAP/MinC_C"/>
</dbReference>
<dbReference type="GO" id="GO:0000917">
    <property type="term" value="P:division septum assembly"/>
    <property type="evidence" value="ECO:0007669"/>
    <property type="project" value="UniProtKB-KW"/>
</dbReference>
<comment type="caution">
    <text evidence="8">The sequence shown here is derived from an EMBL/GenBank/DDBJ whole genome shotgun (WGS) entry which is preliminary data.</text>
</comment>
<dbReference type="GO" id="GO:0000902">
    <property type="term" value="P:cell morphogenesis"/>
    <property type="evidence" value="ECO:0007669"/>
    <property type="project" value="InterPro"/>
</dbReference>
<evidence type="ECO:0000256" key="1">
    <source>
        <dbReference type="ARBA" id="ARBA00022618"/>
    </source>
</evidence>
<sequence length="303" mass="32464">MNSDLPVSAVEPVATEQPHPPNPLLEGQNPPNPLLEGQNPPNPLLEGQNPPNPPLEGGHPHQEQPQFKTEEGKLLLVLPPEGGDGEGKTPGASSWGDIWQQIKHRLNGGDRFWQPNTEVHLHAKDRLLDGRQLQDLATALGECQLQLTRIYTSRRQTAVAAATAGYSVEQGIALTAFNSNQTPGQALADPLYLETTVRSGVEIRHQGTVVIKGDVNPGGAVVADGDIIVWGRLRGLAHAGAAGNSQCLIMTLQMEPTQLRIADYVARAPESPAEFDPEVAYVSPQGIRIALASDLARVLQLAL</sequence>
<feature type="domain" description="Septum formation inhibitor MinC C-terminal" evidence="7">
    <location>
        <begin position="193"/>
        <end position="287"/>
    </location>
</feature>
<evidence type="ECO:0000256" key="2">
    <source>
        <dbReference type="ARBA" id="ARBA00023210"/>
    </source>
</evidence>
<protein>
    <recommendedName>
        <fullName evidence="5">Probable septum site-determining protein MinC</fullName>
    </recommendedName>
</protein>
<dbReference type="PANTHER" id="PTHR34108">
    <property type="entry name" value="SEPTUM SITE-DETERMINING PROTEIN MINC"/>
    <property type="match status" value="1"/>
</dbReference>
<dbReference type="PANTHER" id="PTHR34108:SF1">
    <property type="entry name" value="SEPTUM SITE-DETERMINING PROTEIN MINC"/>
    <property type="match status" value="1"/>
</dbReference>
<dbReference type="InterPro" id="IPR036145">
    <property type="entry name" value="MinC_C_sf"/>
</dbReference>
<keyword evidence="1 5" id="KW-0132">Cell division</keyword>
<dbReference type="InterPro" id="IPR013033">
    <property type="entry name" value="MinC"/>
</dbReference>
<proteinExistence type="inferred from homology"/>
<feature type="region of interest" description="Disordered" evidence="6">
    <location>
        <begin position="1"/>
        <end position="66"/>
    </location>
</feature>
<evidence type="ECO:0000256" key="4">
    <source>
        <dbReference type="ARBA" id="ARBA00046874"/>
    </source>
</evidence>
<comment type="subunit">
    <text evidence="4 5">Interacts with MinD and FtsZ.</text>
</comment>
<reference evidence="8" key="1">
    <citation type="journal article" date="2020" name="mSystems">
        <title>Genome- and Community-Level Interaction Insights into Carbon Utilization and Element Cycling Functions of Hydrothermarchaeota in Hydrothermal Sediment.</title>
        <authorList>
            <person name="Zhou Z."/>
            <person name="Liu Y."/>
            <person name="Xu W."/>
            <person name="Pan J."/>
            <person name="Luo Z.H."/>
            <person name="Li M."/>
        </authorList>
    </citation>
    <scope>NUCLEOTIDE SEQUENCE [LARGE SCALE GENOMIC DNA]</scope>
    <source>
        <strain evidence="8">SpSt-374</strain>
    </source>
</reference>
<evidence type="ECO:0000259" key="7">
    <source>
        <dbReference type="Pfam" id="PF03775"/>
    </source>
</evidence>
<comment type="similarity">
    <text evidence="5">Belongs to the MinC family.</text>
</comment>
<evidence type="ECO:0000256" key="3">
    <source>
        <dbReference type="ARBA" id="ARBA00023306"/>
    </source>
</evidence>